<dbReference type="Proteomes" id="UP000287171">
    <property type="component" value="Unassembled WGS sequence"/>
</dbReference>
<evidence type="ECO:0008006" key="3">
    <source>
        <dbReference type="Google" id="ProtNLM"/>
    </source>
</evidence>
<organism evidence="1 2">
    <name type="scientific">Dictyobacter alpinus</name>
    <dbReference type="NCBI Taxonomy" id="2014873"/>
    <lineage>
        <taxon>Bacteria</taxon>
        <taxon>Bacillati</taxon>
        <taxon>Chloroflexota</taxon>
        <taxon>Ktedonobacteria</taxon>
        <taxon>Ktedonobacterales</taxon>
        <taxon>Dictyobacteraceae</taxon>
        <taxon>Dictyobacter</taxon>
    </lineage>
</organism>
<comment type="caution">
    <text evidence="1">The sequence shown here is derived from an EMBL/GenBank/DDBJ whole genome shotgun (WGS) entry which is preliminary data.</text>
</comment>
<evidence type="ECO:0000313" key="2">
    <source>
        <dbReference type="Proteomes" id="UP000287171"/>
    </source>
</evidence>
<dbReference type="SUPFAM" id="SSF69118">
    <property type="entry name" value="AhpD-like"/>
    <property type="match status" value="1"/>
</dbReference>
<reference evidence="2" key="1">
    <citation type="submission" date="2018-12" db="EMBL/GenBank/DDBJ databases">
        <title>Tengunoibacter tsumagoiensis gen. nov., sp. nov., Dictyobacter kobayashii sp. nov., D. alpinus sp. nov., and D. joshuensis sp. nov. and description of Dictyobacteraceae fam. nov. within the order Ktedonobacterales isolated from Tengu-no-mugimeshi.</title>
        <authorList>
            <person name="Wang C.M."/>
            <person name="Zheng Y."/>
            <person name="Sakai Y."/>
            <person name="Toyoda A."/>
            <person name="Minakuchi Y."/>
            <person name="Abe K."/>
            <person name="Yokota A."/>
            <person name="Yabe S."/>
        </authorList>
    </citation>
    <scope>NUCLEOTIDE SEQUENCE [LARGE SCALE GENOMIC DNA]</scope>
    <source>
        <strain evidence="2">Uno16</strain>
    </source>
</reference>
<protein>
    <recommendedName>
        <fullName evidence="3">HDOD domain-containing protein</fullName>
    </recommendedName>
</protein>
<dbReference type="InterPro" id="IPR029032">
    <property type="entry name" value="AhpD-like"/>
</dbReference>
<gene>
    <name evidence="1" type="ORF">KDA_44540</name>
</gene>
<sequence>MNSDWRTAPIPEQLRATLGLLEKVTLSPNVLSSEDMLPVLATGVSAQAIQDALLICAGFNIISRLADALDVAIPSAEGFSRSAERLLTHGYH</sequence>
<evidence type="ECO:0000313" key="1">
    <source>
        <dbReference type="EMBL" id="GCE28970.1"/>
    </source>
</evidence>
<name>A0A402BCE1_9CHLR</name>
<dbReference type="EMBL" id="BIFT01000001">
    <property type="protein sequence ID" value="GCE28970.1"/>
    <property type="molecule type" value="Genomic_DNA"/>
</dbReference>
<dbReference type="AlphaFoldDB" id="A0A402BCE1"/>
<keyword evidence="2" id="KW-1185">Reference proteome</keyword>
<dbReference type="Gene3D" id="1.20.1290.10">
    <property type="entry name" value="AhpD-like"/>
    <property type="match status" value="1"/>
</dbReference>
<proteinExistence type="predicted"/>
<accession>A0A402BCE1</accession>